<name>B8DZ35_DICTD</name>
<keyword evidence="2" id="KW-1185">Reference proteome</keyword>
<dbReference type="STRING" id="515635.Dtur_0349"/>
<organism evidence="1 2">
    <name type="scientific">Dictyoglomus turgidum (strain DSM 6724 / Z-1310)</name>
    <dbReference type="NCBI Taxonomy" id="515635"/>
    <lineage>
        <taxon>Bacteria</taxon>
        <taxon>Pseudomonadati</taxon>
        <taxon>Dictyoglomota</taxon>
        <taxon>Dictyoglomia</taxon>
        <taxon>Dictyoglomales</taxon>
        <taxon>Dictyoglomaceae</taxon>
        <taxon>Dictyoglomus</taxon>
    </lineage>
</organism>
<sequence length="336" mass="39314">MQNGKNIFFLYYIPHTFHKSLAQAVRAKDLDILCSNKKPLRRIFSYVKFSLNSSPYDILLCEGTFLIPALFKILPFKKFKKFIINISADPKLYYIKTKNMNLFKGFMHSLAIPQVDLFICIGEMERDLLREISPRAKFIVAYPFIEEERYNHLLNLPIKERFNHNILFVGNGPDHFCKGIDLLINTFKIVKQEFQDAELFILGNWNKDIKEKFYYQGVHFVGFSQIYEYIEKSSLYLHLGRGEAFSISTIEVLLGGLPAIVSEYTGAKEIVKKLRDDFVVPLDSKRAAEKVIEYFQLTEDDKKDLSLRAKELGKRFKKEIVLSEFINKWNSVMRKL</sequence>
<evidence type="ECO:0000313" key="1">
    <source>
        <dbReference type="EMBL" id="ACK41661.1"/>
    </source>
</evidence>
<evidence type="ECO:0000313" key="2">
    <source>
        <dbReference type="Proteomes" id="UP000007719"/>
    </source>
</evidence>
<dbReference type="EnsemblBacteria" id="ACK41661">
    <property type="protein sequence ID" value="ACK41661"/>
    <property type="gene ID" value="Dtur_0349"/>
</dbReference>
<dbReference type="AlphaFoldDB" id="B8DZ35"/>
<dbReference type="eggNOG" id="COG0438">
    <property type="taxonomic scope" value="Bacteria"/>
</dbReference>
<dbReference type="Proteomes" id="UP000007719">
    <property type="component" value="Chromosome"/>
</dbReference>
<dbReference type="GO" id="GO:0016740">
    <property type="term" value="F:transferase activity"/>
    <property type="evidence" value="ECO:0007669"/>
    <property type="project" value="UniProtKB-KW"/>
</dbReference>
<dbReference type="RefSeq" id="WP_012582746.1">
    <property type="nucleotide sequence ID" value="NC_011661.1"/>
</dbReference>
<dbReference type="HOGENOM" id="CLU_825701_0_0_0"/>
<keyword evidence="1" id="KW-0808">Transferase</keyword>
<dbReference type="InParanoid" id="B8DZ35"/>
<accession>B8DZ35</accession>
<gene>
    <name evidence="1" type="ordered locus">Dtur_0349</name>
</gene>
<dbReference type="CDD" id="cd03801">
    <property type="entry name" value="GT4_PimA-like"/>
    <property type="match status" value="1"/>
</dbReference>
<dbReference type="KEGG" id="dtu:Dtur_0349"/>
<dbReference type="Pfam" id="PF13692">
    <property type="entry name" value="Glyco_trans_1_4"/>
    <property type="match status" value="1"/>
</dbReference>
<dbReference type="PANTHER" id="PTHR12526:SF627">
    <property type="entry name" value="D-RHAMNOSYLTRANSFERASE WBPZ"/>
    <property type="match status" value="1"/>
</dbReference>
<dbReference type="OrthoDB" id="570545at2"/>
<dbReference type="Gene3D" id="3.40.50.2000">
    <property type="entry name" value="Glycogen Phosphorylase B"/>
    <property type="match status" value="2"/>
</dbReference>
<dbReference type="EMBL" id="CP001251">
    <property type="protein sequence ID" value="ACK41661.1"/>
    <property type="molecule type" value="Genomic_DNA"/>
</dbReference>
<dbReference type="SUPFAM" id="SSF53756">
    <property type="entry name" value="UDP-Glycosyltransferase/glycogen phosphorylase"/>
    <property type="match status" value="1"/>
</dbReference>
<reference evidence="2" key="1">
    <citation type="journal article" date="2016" name="Front. Microbiol.">
        <title>The complete genome sequence of hyperthermophile Dictyoglomus turgidum DSM 6724 reveals a specialized carbohydrate fermentor.</title>
        <authorList>
            <person name="Brumm P.J."/>
            <person name="Gowda K."/>
            <person name="Robb F.T."/>
            <person name="Mead D.A."/>
        </authorList>
    </citation>
    <scope>NUCLEOTIDE SEQUENCE [LARGE SCALE GENOMIC DNA]</scope>
    <source>
        <strain evidence="2">DSM 6724 / Z-1310</strain>
    </source>
</reference>
<protein>
    <submittedName>
        <fullName evidence="1">Glycosyl transferase group 1</fullName>
    </submittedName>
</protein>
<dbReference type="PANTHER" id="PTHR12526">
    <property type="entry name" value="GLYCOSYLTRANSFERASE"/>
    <property type="match status" value="1"/>
</dbReference>
<dbReference type="CAZy" id="GT4">
    <property type="family name" value="Glycosyltransferase Family 4"/>
</dbReference>
<proteinExistence type="predicted"/>